<dbReference type="InterPro" id="IPR009078">
    <property type="entry name" value="Ferritin-like_SF"/>
</dbReference>
<evidence type="ECO:0000256" key="1">
    <source>
        <dbReference type="ARBA" id="ARBA00009497"/>
    </source>
</evidence>
<dbReference type="EMBL" id="CP012672">
    <property type="protein sequence ID" value="AUX35701.1"/>
    <property type="molecule type" value="Genomic_DNA"/>
</dbReference>
<dbReference type="PROSITE" id="PS00818">
    <property type="entry name" value="DPS_1"/>
    <property type="match status" value="1"/>
</dbReference>
<evidence type="ECO:0000256" key="2">
    <source>
        <dbReference type="RuleBase" id="RU003875"/>
    </source>
</evidence>
<proteinExistence type="inferred from homology"/>
<dbReference type="PANTHER" id="PTHR42932">
    <property type="entry name" value="GENERAL STRESS PROTEIN 20U"/>
    <property type="match status" value="1"/>
</dbReference>
<sequence>MATMTQLREQTTRDGRPGPEAQPILRQRGEEIQPYGALARYPLGLGDDVRAASVKALNQILSDTMVLRDMYKKHHWQVSGATFYSLHLLLDKHYEEQVKLVDDLAERVQTLGGIAIAMAHDVAEMSKIERPPRGREEVPVQISRLLEAHEQILIEAREAAGKAAEGGDDGTNDLLVSQIVRVNEMQVWFLSEHLVDTPLVRAR</sequence>
<dbReference type="GO" id="GO:0016722">
    <property type="term" value="F:oxidoreductase activity, acting on metal ions"/>
    <property type="evidence" value="ECO:0007669"/>
    <property type="project" value="InterPro"/>
</dbReference>
<comment type="similarity">
    <text evidence="1 2">Belongs to the Dps family.</text>
</comment>
<accession>A0A4P2QZM5</accession>
<evidence type="ECO:0000256" key="3">
    <source>
        <dbReference type="SAM" id="MobiDB-lite"/>
    </source>
</evidence>
<feature type="region of interest" description="Disordered" evidence="3">
    <location>
        <begin position="1"/>
        <end position="22"/>
    </location>
</feature>
<evidence type="ECO:0000259" key="4">
    <source>
        <dbReference type="Pfam" id="PF00210"/>
    </source>
</evidence>
<dbReference type="PRINTS" id="PR01346">
    <property type="entry name" value="HELNAPAPROT"/>
</dbReference>
<dbReference type="Proteomes" id="UP000295497">
    <property type="component" value="Chromosome"/>
</dbReference>
<dbReference type="InterPro" id="IPR012347">
    <property type="entry name" value="Ferritin-like"/>
</dbReference>
<dbReference type="RefSeq" id="WP_129578674.1">
    <property type="nucleotide sequence ID" value="NZ_CP012672.1"/>
</dbReference>
<dbReference type="InterPro" id="IPR008331">
    <property type="entry name" value="Ferritin_DPS_dom"/>
</dbReference>
<dbReference type="AlphaFoldDB" id="A0A4P2QZM5"/>
<feature type="domain" description="Ferritin/DPS" evidence="4">
    <location>
        <begin position="55"/>
        <end position="199"/>
    </location>
</feature>
<evidence type="ECO:0000313" key="6">
    <source>
        <dbReference type="Proteomes" id="UP000295497"/>
    </source>
</evidence>
<name>A0A4P2QZM5_SORCE</name>
<dbReference type="SUPFAM" id="SSF47240">
    <property type="entry name" value="Ferritin-like"/>
    <property type="match status" value="1"/>
</dbReference>
<evidence type="ECO:0000313" key="5">
    <source>
        <dbReference type="EMBL" id="AUX35701.1"/>
    </source>
</evidence>
<organism evidence="5 6">
    <name type="scientific">Sorangium cellulosum</name>
    <name type="common">Polyangium cellulosum</name>
    <dbReference type="NCBI Taxonomy" id="56"/>
    <lineage>
        <taxon>Bacteria</taxon>
        <taxon>Pseudomonadati</taxon>
        <taxon>Myxococcota</taxon>
        <taxon>Polyangia</taxon>
        <taxon>Polyangiales</taxon>
        <taxon>Polyangiaceae</taxon>
        <taxon>Sorangium</taxon>
    </lineage>
</organism>
<gene>
    <name evidence="5" type="primary">dnaE2</name>
    <name evidence="5" type="ORF">SOCE836_078990</name>
</gene>
<dbReference type="Gene3D" id="1.20.1260.10">
    <property type="match status" value="1"/>
</dbReference>
<protein>
    <submittedName>
        <fullName evidence="5">DNA polymerase</fullName>
    </submittedName>
</protein>
<dbReference type="PANTHER" id="PTHR42932:SF1">
    <property type="entry name" value="GENERAL STRESS PROTEIN 20U"/>
    <property type="match status" value="1"/>
</dbReference>
<dbReference type="InterPro" id="IPR002177">
    <property type="entry name" value="DPS_DNA-bd"/>
</dbReference>
<reference evidence="5 6" key="1">
    <citation type="submission" date="2015-09" db="EMBL/GenBank/DDBJ databases">
        <title>Sorangium comparison.</title>
        <authorList>
            <person name="Zaburannyi N."/>
            <person name="Bunk B."/>
            <person name="Overmann J."/>
            <person name="Mueller R."/>
        </authorList>
    </citation>
    <scope>NUCLEOTIDE SEQUENCE [LARGE SCALE GENOMIC DNA]</scope>
    <source>
        <strain evidence="5 6">So ce836</strain>
    </source>
</reference>
<dbReference type="Pfam" id="PF00210">
    <property type="entry name" value="Ferritin"/>
    <property type="match status" value="1"/>
</dbReference>
<dbReference type="InterPro" id="IPR023188">
    <property type="entry name" value="DPS_DNA-bd_CS"/>
</dbReference>
<dbReference type="GO" id="GO:0008199">
    <property type="term" value="F:ferric iron binding"/>
    <property type="evidence" value="ECO:0007669"/>
    <property type="project" value="InterPro"/>
</dbReference>
<dbReference type="CDD" id="cd01043">
    <property type="entry name" value="DPS"/>
    <property type="match status" value="1"/>
</dbReference>
<dbReference type="PROSITE" id="PS00819">
    <property type="entry name" value="DPS_2"/>
    <property type="match status" value="1"/>
</dbReference>